<evidence type="ECO:0000313" key="2">
    <source>
        <dbReference type="EMBL" id="GLT24586.1"/>
    </source>
</evidence>
<keyword evidence="3" id="KW-1185">Reference proteome</keyword>
<evidence type="ECO:0000259" key="1">
    <source>
        <dbReference type="SMART" id="SM00754"/>
    </source>
</evidence>
<dbReference type="InterPro" id="IPR013424">
    <property type="entry name" value="Ice-binding_C"/>
</dbReference>
<dbReference type="EMBL" id="BSPX01000108">
    <property type="protein sequence ID" value="GLT24586.1"/>
    <property type="molecule type" value="Genomic_DNA"/>
</dbReference>
<evidence type="ECO:0000313" key="3">
    <source>
        <dbReference type="Proteomes" id="UP001157167"/>
    </source>
</evidence>
<name>A0ABQ6FK20_9RHOO</name>
<feature type="domain" description="CHRD" evidence="1">
    <location>
        <begin position="17"/>
        <end position="162"/>
    </location>
</feature>
<gene>
    <name evidence="2" type="ORF">GCM10007933_40710</name>
</gene>
<dbReference type="Pfam" id="PF07589">
    <property type="entry name" value="PEP-CTERM"/>
    <property type="match status" value="1"/>
</dbReference>
<comment type="caution">
    <text evidence="2">The sequence shown here is derived from an EMBL/GenBank/DDBJ whole genome shotgun (WGS) entry which is preliminary data.</text>
</comment>
<dbReference type="SMART" id="SM00754">
    <property type="entry name" value="CHRD"/>
    <property type="match status" value="1"/>
</dbReference>
<protein>
    <submittedName>
        <fullName evidence="2">CHRD domain-containing protein</fullName>
    </submittedName>
</protein>
<reference evidence="3" key="1">
    <citation type="journal article" date="2019" name="Int. J. Syst. Evol. Microbiol.">
        <title>The Global Catalogue of Microorganisms (GCM) 10K type strain sequencing project: providing services to taxonomists for standard genome sequencing and annotation.</title>
        <authorList>
            <consortium name="The Broad Institute Genomics Platform"/>
            <consortium name="The Broad Institute Genome Sequencing Center for Infectious Disease"/>
            <person name="Wu L."/>
            <person name="Ma J."/>
        </authorList>
    </citation>
    <scope>NUCLEOTIDE SEQUENCE [LARGE SCALE GENOMIC DNA]</scope>
    <source>
        <strain evidence="3">NBRC 102407</strain>
    </source>
</reference>
<accession>A0ABQ6FK20</accession>
<dbReference type="Pfam" id="PF07452">
    <property type="entry name" value="CHRD"/>
    <property type="match status" value="1"/>
</dbReference>
<dbReference type="Proteomes" id="UP001157167">
    <property type="component" value="Unassembled WGS sequence"/>
</dbReference>
<proteinExistence type="predicted"/>
<dbReference type="NCBIfam" id="TIGR02595">
    <property type="entry name" value="PEP_CTERM"/>
    <property type="match status" value="1"/>
</dbReference>
<organism evidence="2 3">
    <name type="scientific">Zoogloea oryzae</name>
    <dbReference type="NCBI Taxonomy" id="310767"/>
    <lineage>
        <taxon>Bacteria</taxon>
        <taxon>Pseudomonadati</taxon>
        <taxon>Pseudomonadota</taxon>
        <taxon>Betaproteobacteria</taxon>
        <taxon>Rhodocyclales</taxon>
        <taxon>Zoogloeaceae</taxon>
        <taxon>Zoogloea</taxon>
    </lineage>
</organism>
<sequence length="188" mass="18913">MAGVLALSAPLAGASLVSYSTILSGAAEAPPNASAGFGAATLLVDTTALTMTLDVSFGGLTGNVTASHIHCCTPVAMTGTAGVATQVPTFVGFPSGVTAGIYHQVFDLTLASTWNPTYVTNNGGTVALAADAFLTGLDADKAYLNIHTNVFPGGEIRGFLTRDVPEPAMLGLLGLATGCGLLARRRRG</sequence>
<dbReference type="InterPro" id="IPR010895">
    <property type="entry name" value="CHRD"/>
</dbReference>